<dbReference type="PANTHER" id="PTHR37423:SF1">
    <property type="entry name" value="OUTER MEMBRANE PROTEIN ASSEMBLY FACTOR BAMD"/>
    <property type="match status" value="1"/>
</dbReference>
<evidence type="ECO:0000256" key="2">
    <source>
        <dbReference type="ARBA" id="ARBA00023136"/>
    </source>
</evidence>
<protein>
    <recommendedName>
        <fullName evidence="6">Outer membrane protein assembly factor BamD</fullName>
    </recommendedName>
</protein>
<feature type="domain" description="Outer membrane lipoprotein BamD-like" evidence="7">
    <location>
        <begin position="33"/>
        <end position="234"/>
    </location>
</feature>
<evidence type="ECO:0000256" key="3">
    <source>
        <dbReference type="ARBA" id="ARBA00023139"/>
    </source>
</evidence>
<dbReference type="PANTHER" id="PTHR37423">
    <property type="entry name" value="SOLUBLE LYTIC MUREIN TRANSGLYCOSYLASE-RELATED"/>
    <property type="match status" value="1"/>
</dbReference>
<dbReference type="InterPro" id="IPR039565">
    <property type="entry name" value="BamD-like"/>
</dbReference>
<keyword evidence="3" id="KW-0564">Palmitate</keyword>
<dbReference type="CDD" id="cd15830">
    <property type="entry name" value="BamD"/>
    <property type="match status" value="1"/>
</dbReference>
<accession>A0A2R4XPN7</accession>
<evidence type="ECO:0000256" key="5">
    <source>
        <dbReference type="ARBA" id="ARBA00023288"/>
    </source>
</evidence>
<dbReference type="SUPFAM" id="SSF48452">
    <property type="entry name" value="TPR-like"/>
    <property type="match status" value="1"/>
</dbReference>
<evidence type="ECO:0000256" key="1">
    <source>
        <dbReference type="ARBA" id="ARBA00022729"/>
    </source>
</evidence>
<keyword evidence="9" id="KW-1185">Reference proteome</keyword>
<dbReference type="GO" id="GO:0043165">
    <property type="term" value="P:Gram-negative-bacterium-type cell outer membrane assembly"/>
    <property type="evidence" value="ECO:0007669"/>
    <property type="project" value="UniProtKB-UniRule"/>
</dbReference>
<keyword evidence="2 6" id="KW-0472">Membrane</keyword>
<evidence type="ECO:0000313" key="8">
    <source>
        <dbReference type="EMBL" id="AWB35741.1"/>
    </source>
</evidence>
<feature type="signal peptide" evidence="6">
    <location>
        <begin position="1"/>
        <end position="20"/>
    </location>
</feature>
<dbReference type="KEGG" id="boz:DBV39_09045"/>
<dbReference type="Pfam" id="PF13525">
    <property type="entry name" value="YfiO"/>
    <property type="match status" value="1"/>
</dbReference>
<proteinExistence type="inferred from homology"/>
<dbReference type="GO" id="GO:1990063">
    <property type="term" value="C:Bam protein complex"/>
    <property type="evidence" value="ECO:0007669"/>
    <property type="project" value="TreeGrafter"/>
</dbReference>
<dbReference type="AlphaFoldDB" id="A0A2R4XPN7"/>
<keyword evidence="1 6" id="KW-0732">Signal</keyword>
<dbReference type="NCBIfam" id="TIGR03302">
    <property type="entry name" value="OM_YfiO"/>
    <property type="match status" value="1"/>
</dbReference>
<dbReference type="RefSeq" id="WP_108623197.1">
    <property type="nucleotide sequence ID" value="NZ_CP028901.1"/>
</dbReference>
<name>A0A2R4XPN7_9BURK</name>
<reference evidence="8 9" key="1">
    <citation type="submission" date="2018-04" db="EMBL/GenBank/DDBJ databases">
        <title>Bordetella sp. HZ20 isolated from seawater.</title>
        <authorList>
            <person name="Sun C."/>
        </authorList>
    </citation>
    <scope>NUCLEOTIDE SEQUENCE [LARGE SCALE GENOMIC DNA]</scope>
    <source>
        <strain evidence="8 9">HZ20</strain>
    </source>
</reference>
<organism evidence="8 9">
    <name type="scientific">Orrella marina</name>
    <dbReference type="NCBI Taxonomy" id="2163011"/>
    <lineage>
        <taxon>Bacteria</taxon>
        <taxon>Pseudomonadati</taxon>
        <taxon>Pseudomonadota</taxon>
        <taxon>Betaproteobacteria</taxon>
        <taxon>Burkholderiales</taxon>
        <taxon>Alcaligenaceae</taxon>
        <taxon>Orrella</taxon>
    </lineage>
</organism>
<dbReference type="Gene3D" id="1.25.40.10">
    <property type="entry name" value="Tetratricopeptide repeat domain"/>
    <property type="match status" value="1"/>
</dbReference>
<comment type="similarity">
    <text evidence="6">Belongs to the BamD family.</text>
</comment>
<dbReference type="OrthoDB" id="9779191at2"/>
<sequence length="266" mass="30056" precursor="true">MLCAVCLSAAILLVAGCASTTEEFDPTAGWSVEKLYQDGSTEMNAGNWTTAGQRFMAVEARYPFGPYAQQSLMNLAYVQWKEGEPEAALATVNRFMQQYPNHPGSDYMLFLRGLILFTPPSAVLSFMTQQDPAERDPDALRQSYEAFNELITRYPNSRYADDARRRMNWLVNTMAEHQLHTAKFYFERKAYVAAINRAQTVITDFEGVPASEQALYIMMMSYKALGMDELAGDSERVLLQNFPDTSLIANGLPGKQYSPWNPLRYI</sequence>
<dbReference type="HAMAP" id="MF_00922">
    <property type="entry name" value="OM_assembly_BamD"/>
    <property type="match status" value="1"/>
</dbReference>
<evidence type="ECO:0000259" key="7">
    <source>
        <dbReference type="Pfam" id="PF13525"/>
    </source>
</evidence>
<feature type="chain" id="PRO_5015365969" description="Outer membrane protein assembly factor BamD" evidence="6">
    <location>
        <begin position="21"/>
        <end position="266"/>
    </location>
</feature>
<dbReference type="InterPro" id="IPR017689">
    <property type="entry name" value="BamD"/>
</dbReference>
<evidence type="ECO:0000313" key="9">
    <source>
        <dbReference type="Proteomes" id="UP000244571"/>
    </source>
</evidence>
<keyword evidence="4 6" id="KW-0998">Cell outer membrane</keyword>
<comment type="subcellular location">
    <subcellularLocation>
        <location evidence="6">Cell outer membrane</location>
    </subcellularLocation>
</comment>
<gene>
    <name evidence="6" type="primary">bamD</name>
    <name evidence="8" type="ORF">DBV39_09045</name>
</gene>
<keyword evidence="5" id="KW-0449">Lipoprotein</keyword>
<comment type="subunit">
    <text evidence="6">Part of the Bam complex.</text>
</comment>
<dbReference type="Proteomes" id="UP000244571">
    <property type="component" value="Chromosome"/>
</dbReference>
<comment type="function">
    <text evidence="6">Part of the outer membrane protein assembly complex, which is involved in assembly and insertion of beta-barrel proteins into the outer membrane.</text>
</comment>
<evidence type="ECO:0000256" key="6">
    <source>
        <dbReference type="HAMAP-Rule" id="MF_00922"/>
    </source>
</evidence>
<evidence type="ECO:0000256" key="4">
    <source>
        <dbReference type="ARBA" id="ARBA00023237"/>
    </source>
</evidence>
<dbReference type="EMBL" id="CP028901">
    <property type="protein sequence ID" value="AWB35741.1"/>
    <property type="molecule type" value="Genomic_DNA"/>
</dbReference>
<dbReference type="GO" id="GO:0051205">
    <property type="term" value="P:protein insertion into membrane"/>
    <property type="evidence" value="ECO:0007669"/>
    <property type="project" value="UniProtKB-UniRule"/>
</dbReference>
<dbReference type="InterPro" id="IPR011990">
    <property type="entry name" value="TPR-like_helical_dom_sf"/>
</dbReference>